<evidence type="ECO:0000313" key="6">
    <source>
        <dbReference type="EMBL" id="OAA39087.1"/>
    </source>
</evidence>
<dbReference type="OrthoDB" id="6354873at2759"/>
<dbReference type="GO" id="GO:0008610">
    <property type="term" value="P:lipid biosynthetic process"/>
    <property type="evidence" value="ECO:0007669"/>
    <property type="project" value="InterPro"/>
</dbReference>
<keyword evidence="3" id="KW-1133">Transmembrane helix</keyword>
<dbReference type="GO" id="GO:0005506">
    <property type="term" value="F:iron ion binding"/>
    <property type="evidence" value="ECO:0007669"/>
    <property type="project" value="InterPro"/>
</dbReference>
<sequence>MSDTKPSHPGPNPKDSMKCSWRSKDRRQWNLAHWFFEVLDVHPTNLDQDVPVHQKSEKVPYLSDWEMHRWVVFHAAIPLLLHHLYVRCTGVNLTALQAFFLYSAAFKLIAIREIHSLRATGHKHGFLDGDVHERDGVPDVGVWKVMKSLISTSTIRPVFTIFLAYRVGEAPADTNWLWLPLEAGLYGIILDFWFYWYHRLMHDVGSLWQFHRTHHLTKHPNPLLTLYADTEQEMFDIAGIPLLTYFTMKLLGMPMGFYEWWVCHQYVVFAELAGHSGLRLHASPPNTLTFLLRMLDAELVIEDHDLHHRKGWKSSGNYGKQTRLWDRIFNTCKDRIECGPDNIDYENQATMPLF</sequence>
<keyword evidence="2" id="KW-0812">Transmembrane</keyword>
<keyword evidence="7" id="KW-1185">Reference proteome</keyword>
<keyword evidence="4" id="KW-0472">Membrane</keyword>
<comment type="caution">
    <text evidence="6">The sequence shown here is derived from an EMBL/GenBank/DDBJ whole genome shotgun (WGS) entry which is preliminary data.</text>
</comment>
<dbReference type="GO" id="GO:0016020">
    <property type="term" value="C:membrane"/>
    <property type="evidence" value="ECO:0007669"/>
    <property type="project" value="UniProtKB-SubCell"/>
</dbReference>
<proteinExistence type="predicted"/>
<evidence type="ECO:0000256" key="1">
    <source>
        <dbReference type="ARBA" id="ARBA00004370"/>
    </source>
</evidence>
<evidence type="ECO:0000256" key="3">
    <source>
        <dbReference type="ARBA" id="ARBA00022989"/>
    </source>
</evidence>
<dbReference type="Pfam" id="PF04116">
    <property type="entry name" value="FA_hydroxylase"/>
    <property type="match status" value="1"/>
</dbReference>
<feature type="domain" description="Fatty acid hydroxylase" evidence="5">
    <location>
        <begin position="185"/>
        <end position="331"/>
    </location>
</feature>
<dbReference type="InterPro" id="IPR006694">
    <property type="entry name" value="Fatty_acid_hydroxylase"/>
</dbReference>
<dbReference type="Proteomes" id="UP000243498">
    <property type="component" value="Unassembled WGS sequence"/>
</dbReference>
<dbReference type="GO" id="GO:0016491">
    <property type="term" value="F:oxidoreductase activity"/>
    <property type="evidence" value="ECO:0007669"/>
    <property type="project" value="InterPro"/>
</dbReference>
<dbReference type="OMA" id="DTEQEFF"/>
<protein>
    <submittedName>
        <fullName evidence="6">Fatty acid hydroxylase</fullName>
    </submittedName>
</protein>
<dbReference type="PANTHER" id="PTHR11863">
    <property type="entry name" value="STEROL DESATURASE"/>
    <property type="match status" value="1"/>
</dbReference>
<evidence type="ECO:0000313" key="7">
    <source>
        <dbReference type="Proteomes" id="UP000243498"/>
    </source>
</evidence>
<accession>A0A167AN04</accession>
<comment type="subcellular location">
    <subcellularLocation>
        <location evidence="1">Membrane</location>
    </subcellularLocation>
</comment>
<evidence type="ECO:0000256" key="2">
    <source>
        <dbReference type="ARBA" id="ARBA00022692"/>
    </source>
</evidence>
<dbReference type="InterPro" id="IPR050307">
    <property type="entry name" value="Sterol_Desaturase_Related"/>
</dbReference>
<organism evidence="6 7">
    <name type="scientific">Metarhizium rileyi (strain RCEF 4871)</name>
    <name type="common">Nomuraea rileyi</name>
    <dbReference type="NCBI Taxonomy" id="1649241"/>
    <lineage>
        <taxon>Eukaryota</taxon>
        <taxon>Fungi</taxon>
        <taxon>Dikarya</taxon>
        <taxon>Ascomycota</taxon>
        <taxon>Pezizomycotina</taxon>
        <taxon>Sordariomycetes</taxon>
        <taxon>Hypocreomycetidae</taxon>
        <taxon>Hypocreales</taxon>
        <taxon>Clavicipitaceae</taxon>
        <taxon>Metarhizium</taxon>
    </lineage>
</organism>
<gene>
    <name evidence="6" type="ORF">NOR_06347</name>
</gene>
<reference evidence="6 7" key="1">
    <citation type="journal article" date="2016" name="Genome Biol. Evol.">
        <title>Divergent and convergent evolution of fungal pathogenicity.</title>
        <authorList>
            <person name="Shang Y."/>
            <person name="Xiao G."/>
            <person name="Zheng P."/>
            <person name="Cen K."/>
            <person name="Zhan S."/>
            <person name="Wang C."/>
        </authorList>
    </citation>
    <scope>NUCLEOTIDE SEQUENCE [LARGE SCALE GENOMIC DNA]</scope>
    <source>
        <strain evidence="6 7">RCEF 4871</strain>
    </source>
</reference>
<evidence type="ECO:0000259" key="5">
    <source>
        <dbReference type="Pfam" id="PF04116"/>
    </source>
</evidence>
<dbReference type="AlphaFoldDB" id="A0A167AN04"/>
<evidence type="ECO:0000256" key="4">
    <source>
        <dbReference type="ARBA" id="ARBA00023136"/>
    </source>
</evidence>
<dbReference type="EMBL" id="AZHC01000023">
    <property type="protein sequence ID" value="OAA39087.1"/>
    <property type="molecule type" value="Genomic_DNA"/>
</dbReference>
<name>A0A167AN04_METRR</name>
<dbReference type="STRING" id="1081105.A0A167AN04"/>